<dbReference type="GO" id="GO:0009236">
    <property type="term" value="P:cobalamin biosynthetic process"/>
    <property type="evidence" value="ECO:0007669"/>
    <property type="project" value="InterPro"/>
</dbReference>
<dbReference type="SUPFAM" id="SSF159672">
    <property type="entry name" value="CbiG N-terminal domain-like"/>
    <property type="match status" value="1"/>
</dbReference>
<dbReference type="OrthoDB" id="9781023at2"/>
<dbReference type="RefSeq" id="WP_015709497.1">
    <property type="nucleotide sequence ID" value="NC_015578.1"/>
</dbReference>
<dbReference type="PANTHER" id="PTHR37477">
    <property type="entry name" value="COBALT-PRECORRIN-5A HYDROLASE"/>
    <property type="match status" value="1"/>
</dbReference>
<gene>
    <name evidence="3" type="ordered locus">TREPR_0522</name>
</gene>
<dbReference type="Pfam" id="PF01890">
    <property type="entry name" value="CbiG_C"/>
    <property type="match status" value="1"/>
</dbReference>
<dbReference type="AlphaFoldDB" id="F5YLB9"/>
<dbReference type="Pfam" id="PF11760">
    <property type="entry name" value="CbiG_N"/>
    <property type="match status" value="1"/>
</dbReference>
<feature type="domain" description="CobE/GbiG C-terminal" evidence="1">
    <location>
        <begin position="138"/>
        <end position="255"/>
    </location>
</feature>
<dbReference type="HOGENOM" id="CLU_028397_0_2_12"/>
<evidence type="ECO:0000259" key="2">
    <source>
        <dbReference type="Pfam" id="PF11760"/>
    </source>
</evidence>
<dbReference type="STRING" id="545694.TREPR_0522"/>
<dbReference type="InterPro" id="IPR038029">
    <property type="entry name" value="GbiG_N_sf"/>
</dbReference>
<dbReference type="InterPro" id="IPR036518">
    <property type="entry name" value="CobE/GbiG_C_sf"/>
</dbReference>
<evidence type="ECO:0000259" key="1">
    <source>
        <dbReference type="Pfam" id="PF01890"/>
    </source>
</evidence>
<dbReference type="InterPro" id="IPR002750">
    <property type="entry name" value="CobE/GbiG_C"/>
</dbReference>
<evidence type="ECO:0000313" key="3">
    <source>
        <dbReference type="EMBL" id="AEF85495.1"/>
    </source>
</evidence>
<proteinExistence type="predicted"/>
<dbReference type="Gene3D" id="3.30.420.180">
    <property type="entry name" value="CobE/GbiG C-terminal domain"/>
    <property type="match status" value="1"/>
</dbReference>
<dbReference type="EMBL" id="CP001843">
    <property type="protein sequence ID" value="AEF85495.1"/>
    <property type="molecule type" value="Genomic_DNA"/>
</dbReference>
<dbReference type="Gene3D" id="3.40.50.11220">
    <property type="match status" value="1"/>
</dbReference>
<organism evidence="3 4">
    <name type="scientific">Treponema primitia (strain ATCC BAA-887 / DSM 12427 / ZAS-2)</name>
    <dbReference type="NCBI Taxonomy" id="545694"/>
    <lineage>
        <taxon>Bacteria</taxon>
        <taxon>Pseudomonadati</taxon>
        <taxon>Spirochaetota</taxon>
        <taxon>Spirochaetia</taxon>
        <taxon>Spirochaetales</taxon>
        <taxon>Treponemataceae</taxon>
        <taxon>Treponema</taxon>
    </lineage>
</organism>
<feature type="domain" description="Cobalamin synthesis G N-terminal" evidence="2">
    <location>
        <begin position="49"/>
        <end position="128"/>
    </location>
</feature>
<protein>
    <submittedName>
        <fullName evidence="3">CbiG</fullName>
    </submittedName>
</protein>
<dbReference type="InterPro" id="IPR021744">
    <property type="entry name" value="CbiG_N"/>
</dbReference>
<reference evidence="3 4" key="2">
    <citation type="journal article" date="2011" name="ISME J.">
        <title>RNA-seq reveals cooperative metabolic interactions between two termite-gut spirochete species in co-culture.</title>
        <authorList>
            <person name="Rosenthal A.Z."/>
            <person name="Matson E.G."/>
            <person name="Eldar A."/>
            <person name="Leadbetter J.R."/>
        </authorList>
    </citation>
    <scope>NUCLEOTIDE SEQUENCE [LARGE SCALE GENOMIC DNA]</scope>
    <source>
        <strain evidence="4">ATCC BAA-887 / DSM 12427 / ZAS-2</strain>
    </source>
</reference>
<dbReference type="InterPro" id="IPR052553">
    <property type="entry name" value="CbiG_hydrolase"/>
</dbReference>
<accession>F5YLB9</accession>
<sequence>MKTAIIAVSATGAALAEILRPGLPESAVFVFAPHAAPGQGSFETLHGIIRELWESYEGLVFLCASGIAIRAIAPYISSKYTDPAVVVCGDTASFAISLLSGHEGGANALAAELAALLGSVPVITTASESSPRILPRNLVAGVGCRKGISAETIRLVFERVFADKHLSPIRVRSICTIDLKQDEPGLIEFSEFLGAQFCCFSAEELNGLQGTFTSSDYVKEVTGTDNVCERAAVAGGGKGHLIVPKTAFEGVTLAVFEKEYVHG</sequence>
<dbReference type="KEGG" id="tpi:TREPR_0522"/>
<dbReference type="PANTHER" id="PTHR37477:SF1">
    <property type="entry name" value="COBALT-PRECORRIN-5A HYDROLASE"/>
    <property type="match status" value="1"/>
</dbReference>
<name>F5YLB9_TREPZ</name>
<reference evidence="4" key="1">
    <citation type="submission" date="2009-12" db="EMBL/GenBank/DDBJ databases">
        <title>Complete sequence of Treponema primitia strain ZAS-2.</title>
        <authorList>
            <person name="Tetu S.G."/>
            <person name="Matson E."/>
            <person name="Ren Q."/>
            <person name="Seshadri R."/>
            <person name="Elbourne L."/>
            <person name="Hassan K.A."/>
            <person name="Durkin A."/>
            <person name="Radune D."/>
            <person name="Mohamoud Y."/>
            <person name="Shay R."/>
            <person name="Jin S."/>
            <person name="Zhang X."/>
            <person name="Lucey K."/>
            <person name="Ballor N.R."/>
            <person name="Ottesen E."/>
            <person name="Rosenthal R."/>
            <person name="Allen A."/>
            <person name="Leadbetter J.R."/>
            <person name="Paulsen I.T."/>
        </authorList>
    </citation>
    <scope>NUCLEOTIDE SEQUENCE [LARGE SCALE GENOMIC DNA]</scope>
    <source>
        <strain evidence="4">ATCC BAA-887 / DSM 12427 / ZAS-2</strain>
    </source>
</reference>
<dbReference type="SUPFAM" id="SSF159664">
    <property type="entry name" value="CobE/GbiG C-terminal domain-like"/>
    <property type="match status" value="1"/>
</dbReference>
<dbReference type="eggNOG" id="COG2073">
    <property type="taxonomic scope" value="Bacteria"/>
</dbReference>
<dbReference type="Proteomes" id="UP000009223">
    <property type="component" value="Chromosome"/>
</dbReference>
<evidence type="ECO:0000313" key="4">
    <source>
        <dbReference type="Proteomes" id="UP000009223"/>
    </source>
</evidence>
<keyword evidence="4" id="KW-1185">Reference proteome</keyword>